<feature type="chain" id="PRO_5045906750" description="Secreted protein" evidence="1">
    <location>
        <begin position="21"/>
        <end position="83"/>
    </location>
</feature>
<sequence>MNRAICFLPITSALLTSLSSRMSLFHRCDHISAAPERCRICFFSSRCLSDQFVHLGLDRLLQFEHDESSSWVFSVRLMQAHES</sequence>
<gene>
    <name evidence="2" type="ORF">HID58_049558</name>
</gene>
<dbReference type="EMBL" id="JAGKQM010000012">
    <property type="protein sequence ID" value="KAH0899990.1"/>
    <property type="molecule type" value="Genomic_DNA"/>
</dbReference>
<keyword evidence="3" id="KW-1185">Reference proteome</keyword>
<accession>A0ABQ8B5D5</accession>
<keyword evidence="1" id="KW-0732">Signal</keyword>
<organism evidence="2 3">
    <name type="scientific">Brassica napus</name>
    <name type="common">Rape</name>
    <dbReference type="NCBI Taxonomy" id="3708"/>
    <lineage>
        <taxon>Eukaryota</taxon>
        <taxon>Viridiplantae</taxon>
        <taxon>Streptophyta</taxon>
        <taxon>Embryophyta</taxon>
        <taxon>Tracheophyta</taxon>
        <taxon>Spermatophyta</taxon>
        <taxon>Magnoliopsida</taxon>
        <taxon>eudicotyledons</taxon>
        <taxon>Gunneridae</taxon>
        <taxon>Pentapetalae</taxon>
        <taxon>rosids</taxon>
        <taxon>malvids</taxon>
        <taxon>Brassicales</taxon>
        <taxon>Brassicaceae</taxon>
        <taxon>Brassiceae</taxon>
        <taxon>Brassica</taxon>
    </lineage>
</organism>
<comment type="caution">
    <text evidence="2">The sequence shown here is derived from an EMBL/GenBank/DDBJ whole genome shotgun (WGS) entry which is preliminary data.</text>
</comment>
<proteinExistence type="predicted"/>
<evidence type="ECO:0008006" key="4">
    <source>
        <dbReference type="Google" id="ProtNLM"/>
    </source>
</evidence>
<name>A0ABQ8B5D5_BRANA</name>
<protein>
    <recommendedName>
        <fullName evidence="4">Secreted protein</fullName>
    </recommendedName>
</protein>
<reference evidence="2 3" key="1">
    <citation type="submission" date="2021-05" db="EMBL/GenBank/DDBJ databases">
        <title>Genome Assembly of Synthetic Allotetraploid Brassica napus Reveals Homoeologous Exchanges between Subgenomes.</title>
        <authorList>
            <person name="Davis J.T."/>
        </authorList>
    </citation>
    <scope>NUCLEOTIDE SEQUENCE [LARGE SCALE GENOMIC DNA]</scope>
    <source>
        <strain evidence="3">cv. Da-Ae</strain>
        <tissue evidence="2">Seedling</tissue>
    </source>
</reference>
<evidence type="ECO:0000313" key="2">
    <source>
        <dbReference type="EMBL" id="KAH0899990.1"/>
    </source>
</evidence>
<dbReference type="Proteomes" id="UP000824890">
    <property type="component" value="Unassembled WGS sequence"/>
</dbReference>
<evidence type="ECO:0000313" key="3">
    <source>
        <dbReference type="Proteomes" id="UP000824890"/>
    </source>
</evidence>
<evidence type="ECO:0000256" key="1">
    <source>
        <dbReference type="SAM" id="SignalP"/>
    </source>
</evidence>
<feature type="signal peptide" evidence="1">
    <location>
        <begin position="1"/>
        <end position="20"/>
    </location>
</feature>